<name>A0A8I2YJN0_9AGAM</name>
<dbReference type="AlphaFoldDB" id="A0A8I2YJN0"/>
<gene>
    <name evidence="1" type="ORF">JVT61DRAFT_6728</name>
</gene>
<accession>A0A8I2YJN0</accession>
<protein>
    <submittedName>
        <fullName evidence="1">Uncharacterized protein</fullName>
    </submittedName>
</protein>
<comment type="caution">
    <text evidence="1">The sequence shown here is derived from an EMBL/GenBank/DDBJ whole genome shotgun (WGS) entry which is preliminary data.</text>
</comment>
<dbReference type="EMBL" id="JAGFBS010000023">
    <property type="protein sequence ID" value="KAG6373125.1"/>
    <property type="molecule type" value="Genomic_DNA"/>
</dbReference>
<dbReference type="Proteomes" id="UP000683000">
    <property type="component" value="Unassembled WGS sequence"/>
</dbReference>
<reference evidence="1" key="1">
    <citation type="submission" date="2021-03" db="EMBL/GenBank/DDBJ databases">
        <title>Evolutionary innovations through gain and loss of genes in the ectomycorrhizal Boletales.</title>
        <authorList>
            <person name="Wu G."/>
            <person name="Miyauchi S."/>
            <person name="Morin E."/>
            <person name="Yang Z.-L."/>
            <person name="Xu J."/>
            <person name="Martin F.M."/>
        </authorList>
    </citation>
    <scope>NUCLEOTIDE SEQUENCE</scope>
    <source>
        <strain evidence="1">BR01</strain>
    </source>
</reference>
<sequence>MLQWVDPIEHFIWLLALGGNGTFMQVSDLMPVLAKLKYFCRLTTLHEALVFKNGKRPQESLIE</sequence>
<evidence type="ECO:0000313" key="2">
    <source>
        <dbReference type="Proteomes" id="UP000683000"/>
    </source>
</evidence>
<evidence type="ECO:0000313" key="1">
    <source>
        <dbReference type="EMBL" id="KAG6373125.1"/>
    </source>
</evidence>
<organism evidence="1 2">
    <name type="scientific">Boletus reticuloceps</name>
    <dbReference type="NCBI Taxonomy" id="495285"/>
    <lineage>
        <taxon>Eukaryota</taxon>
        <taxon>Fungi</taxon>
        <taxon>Dikarya</taxon>
        <taxon>Basidiomycota</taxon>
        <taxon>Agaricomycotina</taxon>
        <taxon>Agaricomycetes</taxon>
        <taxon>Agaricomycetidae</taxon>
        <taxon>Boletales</taxon>
        <taxon>Boletineae</taxon>
        <taxon>Boletaceae</taxon>
        <taxon>Boletoideae</taxon>
        <taxon>Boletus</taxon>
    </lineage>
</organism>
<keyword evidence="2" id="KW-1185">Reference proteome</keyword>
<proteinExistence type="predicted"/>